<dbReference type="STRING" id="49186.SAMN05421647_102476"/>
<dbReference type="InterPro" id="IPR050469">
    <property type="entry name" value="Diguanylate_Cyclase"/>
</dbReference>
<feature type="domain" description="GGDEF" evidence="5">
    <location>
        <begin position="416"/>
        <end position="551"/>
    </location>
</feature>
<organism evidence="6 7">
    <name type="scientific">Marinobacterium stanieri</name>
    <dbReference type="NCBI Taxonomy" id="49186"/>
    <lineage>
        <taxon>Bacteria</taxon>
        <taxon>Pseudomonadati</taxon>
        <taxon>Pseudomonadota</taxon>
        <taxon>Gammaproteobacteria</taxon>
        <taxon>Oceanospirillales</taxon>
        <taxon>Oceanospirillaceae</taxon>
        <taxon>Marinobacterium</taxon>
    </lineage>
</organism>
<keyword evidence="4" id="KW-0812">Transmembrane</keyword>
<proteinExistence type="predicted"/>
<dbReference type="Pfam" id="PF00990">
    <property type="entry name" value="GGDEF"/>
    <property type="match status" value="1"/>
</dbReference>
<dbReference type="GO" id="GO:0043709">
    <property type="term" value="P:cell adhesion involved in single-species biofilm formation"/>
    <property type="evidence" value="ECO:0007669"/>
    <property type="project" value="TreeGrafter"/>
</dbReference>
<dbReference type="RefSeq" id="WP_076461963.1">
    <property type="nucleotide sequence ID" value="NZ_FTMN01000002.1"/>
</dbReference>
<feature type="transmembrane region" description="Helical" evidence="4">
    <location>
        <begin position="292"/>
        <end position="313"/>
    </location>
</feature>
<dbReference type="AlphaFoldDB" id="A0A1N6QFR5"/>
<dbReference type="eggNOG" id="COG4192">
    <property type="taxonomic scope" value="Bacteria"/>
</dbReference>
<evidence type="ECO:0000256" key="1">
    <source>
        <dbReference type="ARBA" id="ARBA00001946"/>
    </source>
</evidence>
<dbReference type="InterPro" id="IPR043128">
    <property type="entry name" value="Rev_trsase/Diguanyl_cyclase"/>
</dbReference>
<dbReference type="CDD" id="cd01949">
    <property type="entry name" value="GGDEF"/>
    <property type="match status" value="1"/>
</dbReference>
<keyword evidence="4" id="KW-0472">Membrane</keyword>
<comment type="catalytic activity">
    <reaction evidence="3">
        <text>2 GTP = 3',3'-c-di-GMP + 2 diphosphate</text>
        <dbReference type="Rhea" id="RHEA:24898"/>
        <dbReference type="ChEBI" id="CHEBI:33019"/>
        <dbReference type="ChEBI" id="CHEBI:37565"/>
        <dbReference type="ChEBI" id="CHEBI:58805"/>
        <dbReference type="EC" id="2.7.7.65"/>
    </reaction>
</comment>
<name>A0A1N6QFR5_9GAMM</name>
<dbReference type="GO" id="GO:0052621">
    <property type="term" value="F:diguanylate cyclase activity"/>
    <property type="evidence" value="ECO:0007669"/>
    <property type="project" value="UniProtKB-EC"/>
</dbReference>
<dbReference type="PROSITE" id="PS50887">
    <property type="entry name" value="GGDEF"/>
    <property type="match status" value="1"/>
</dbReference>
<dbReference type="PANTHER" id="PTHR45138:SF9">
    <property type="entry name" value="DIGUANYLATE CYCLASE DGCM-RELATED"/>
    <property type="match status" value="1"/>
</dbReference>
<dbReference type="Gene3D" id="6.10.340.10">
    <property type="match status" value="1"/>
</dbReference>
<keyword evidence="7" id="KW-1185">Reference proteome</keyword>
<feature type="transmembrane region" description="Helical" evidence="4">
    <location>
        <begin position="12"/>
        <end position="35"/>
    </location>
</feature>
<dbReference type="eggNOG" id="COG3706">
    <property type="taxonomic scope" value="Bacteria"/>
</dbReference>
<dbReference type="Gene3D" id="3.30.70.270">
    <property type="match status" value="1"/>
</dbReference>
<comment type="cofactor">
    <cofactor evidence="1">
        <name>Mg(2+)</name>
        <dbReference type="ChEBI" id="CHEBI:18420"/>
    </cofactor>
</comment>
<evidence type="ECO:0000256" key="2">
    <source>
        <dbReference type="ARBA" id="ARBA00012528"/>
    </source>
</evidence>
<evidence type="ECO:0000256" key="3">
    <source>
        <dbReference type="ARBA" id="ARBA00034247"/>
    </source>
</evidence>
<accession>A0A1N6QFR5</accession>
<dbReference type="InterPro" id="IPR000160">
    <property type="entry name" value="GGDEF_dom"/>
</dbReference>
<dbReference type="Proteomes" id="UP000186895">
    <property type="component" value="Unassembled WGS sequence"/>
</dbReference>
<evidence type="ECO:0000259" key="5">
    <source>
        <dbReference type="PROSITE" id="PS50887"/>
    </source>
</evidence>
<dbReference type="SUPFAM" id="SSF55073">
    <property type="entry name" value="Nucleotide cyclase"/>
    <property type="match status" value="1"/>
</dbReference>
<dbReference type="SMART" id="SM00267">
    <property type="entry name" value="GGDEF"/>
    <property type="match status" value="1"/>
</dbReference>
<dbReference type="FunFam" id="3.30.70.270:FF:000001">
    <property type="entry name" value="Diguanylate cyclase domain protein"/>
    <property type="match status" value="1"/>
</dbReference>
<gene>
    <name evidence="6" type="ORF">SAMN05421647_102476</name>
</gene>
<dbReference type="NCBIfam" id="TIGR00254">
    <property type="entry name" value="GGDEF"/>
    <property type="match status" value="1"/>
</dbReference>
<dbReference type="EMBL" id="FTMN01000002">
    <property type="protein sequence ID" value="SIQ15443.1"/>
    <property type="molecule type" value="Genomic_DNA"/>
</dbReference>
<sequence>MPLATRSIGTRLTLIISLVFGLYLLSASIIGYVMYQQYQEFRHLAGEHFEQALKAAELTRNAEVIAAEVFEVMVSGERSLSIGSQRTENLRQLYKASREKLDHGGMVNSHMEQELDRWQNPFFQSLDTLDSRLNQEKALQLDHLKRMDQLFLLLREWPVSSQWLGLPTSEKAFYSAATQAVGYTGAALGAERPGQVAQLQERAMKALSELGALDLRGSTLNAQREKLVPLLQQMLQAHDEELNSERATLAQARKTRVLAQKLTGASFNYHVELKLAAQEAINKHQTLIRQSLFGLLVAALVLFGVTALAVIYIRRTVVARIDKLSSAMQSHLEGHRVSIPIEGQDEIATMGTTFAFFVQARQQAEQRLAKANVDLQTMNDELAKISVTDELTGIANRRHFEQAMEQEWNRARREGYSLGVIMGDVDRFKAYNDTYGHQQGDECLHRVAQAMSSCLQRSSDLAARYGGEEFIMLLPGLDTEHTEKLAWKVLEAVRALAIEHTGAEAGVVTLSLGVASLSPSGSLHPDKLIGLADNALYAAKSAGRNTVQVAG</sequence>
<evidence type="ECO:0000256" key="4">
    <source>
        <dbReference type="SAM" id="Phobius"/>
    </source>
</evidence>
<evidence type="ECO:0000313" key="7">
    <source>
        <dbReference type="Proteomes" id="UP000186895"/>
    </source>
</evidence>
<keyword evidence="4" id="KW-1133">Transmembrane helix</keyword>
<dbReference type="GO" id="GO:0005886">
    <property type="term" value="C:plasma membrane"/>
    <property type="evidence" value="ECO:0007669"/>
    <property type="project" value="TreeGrafter"/>
</dbReference>
<protein>
    <recommendedName>
        <fullName evidence="2">diguanylate cyclase</fullName>
        <ecNumber evidence="2">2.7.7.65</ecNumber>
    </recommendedName>
</protein>
<dbReference type="GO" id="GO:1902201">
    <property type="term" value="P:negative regulation of bacterial-type flagellum-dependent cell motility"/>
    <property type="evidence" value="ECO:0007669"/>
    <property type="project" value="TreeGrafter"/>
</dbReference>
<dbReference type="PANTHER" id="PTHR45138">
    <property type="entry name" value="REGULATORY COMPONENTS OF SENSORY TRANSDUCTION SYSTEM"/>
    <property type="match status" value="1"/>
</dbReference>
<dbReference type="EC" id="2.7.7.65" evidence="2"/>
<reference evidence="6 7" key="1">
    <citation type="submission" date="2017-01" db="EMBL/GenBank/DDBJ databases">
        <authorList>
            <person name="Mah S.A."/>
            <person name="Swanson W.J."/>
            <person name="Moy G.W."/>
            <person name="Vacquier V.D."/>
        </authorList>
    </citation>
    <scope>NUCLEOTIDE SEQUENCE [LARGE SCALE GENOMIC DNA]</scope>
    <source>
        <strain evidence="6 7">DSM 7027</strain>
    </source>
</reference>
<evidence type="ECO:0000313" key="6">
    <source>
        <dbReference type="EMBL" id="SIQ15443.1"/>
    </source>
</evidence>
<dbReference type="InterPro" id="IPR029787">
    <property type="entry name" value="Nucleotide_cyclase"/>
</dbReference>